<dbReference type="Proteomes" id="UP000284202">
    <property type="component" value="Unassembled WGS sequence"/>
</dbReference>
<gene>
    <name evidence="9" type="ORF">D3P04_13210</name>
</gene>
<name>A0A418SUM1_9RHOB</name>
<keyword evidence="4 8" id="KW-1003">Cell membrane</keyword>
<feature type="transmembrane region" description="Helical" evidence="8">
    <location>
        <begin position="118"/>
        <end position="141"/>
    </location>
</feature>
<evidence type="ECO:0000256" key="7">
    <source>
        <dbReference type="ARBA" id="ARBA00023136"/>
    </source>
</evidence>
<dbReference type="PANTHER" id="PTHR30269:SF37">
    <property type="entry name" value="MEMBRANE TRANSPORTER PROTEIN"/>
    <property type="match status" value="1"/>
</dbReference>
<evidence type="ECO:0000256" key="8">
    <source>
        <dbReference type="RuleBase" id="RU363041"/>
    </source>
</evidence>
<keyword evidence="5 8" id="KW-0812">Transmembrane</keyword>
<proteinExistence type="inferred from homology"/>
<protein>
    <recommendedName>
        <fullName evidence="8">Probable membrane transporter protein</fullName>
    </recommendedName>
</protein>
<sequence length="238" mass="25103">MAALLAASFVASFITVAFGLGGGAVLLAIMASLVPPAALIPAHGVIQAGSNLGRAALTLKHVHWPAIPTFVLGSIIGAASGGMLVIGLPPALVQTGVGLFIIWSVLGRPPRQLRDWPVLVGAFSSFLTMFFGATGMFVAVYTKALKLPRHGFVATHATLMTVQHGIKTITFGLLGFAFADWLPFIAAMMICGFAGTLAGRMVLNRLDDRWFRRILDTILLLVAARLVIAGVVDLFRLS</sequence>
<feature type="transmembrane region" description="Helical" evidence="8">
    <location>
        <begin position="181"/>
        <end position="203"/>
    </location>
</feature>
<reference evidence="10" key="1">
    <citation type="submission" date="2018-09" db="EMBL/GenBank/DDBJ databases">
        <title>Acidovorax cavernicola nov. sp. isolated from Gruta de las Maravillas (Aracena, Spain).</title>
        <authorList>
            <person name="Jurado V."/>
            <person name="Gutierrez-Patricio S."/>
            <person name="Gonzalez-Pimentel J.L."/>
            <person name="Miller A.Z."/>
            <person name="Laiz L."/>
            <person name="Saiz-Jimenez C."/>
        </authorList>
    </citation>
    <scope>NUCLEOTIDE SEQUENCE [LARGE SCALE GENOMIC DNA]</scope>
    <source>
        <strain evidence="10">1011MAR3C25</strain>
    </source>
</reference>
<keyword evidence="7 8" id="KW-0472">Membrane</keyword>
<dbReference type="InterPro" id="IPR052017">
    <property type="entry name" value="TSUP"/>
</dbReference>
<organism evidence="9 10">
    <name type="scientific">Paracoccus onubensis</name>
    <dbReference type="NCBI Taxonomy" id="1675788"/>
    <lineage>
        <taxon>Bacteria</taxon>
        <taxon>Pseudomonadati</taxon>
        <taxon>Pseudomonadota</taxon>
        <taxon>Alphaproteobacteria</taxon>
        <taxon>Rhodobacterales</taxon>
        <taxon>Paracoccaceae</taxon>
        <taxon>Paracoccus</taxon>
    </lineage>
</organism>
<keyword evidence="6 8" id="KW-1133">Transmembrane helix</keyword>
<dbReference type="PANTHER" id="PTHR30269">
    <property type="entry name" value="TRANSMEMBRANE PROTEIN YFCA"/>
    <property type="match status" value="1"/>
</dbReference>
<feature type="transmembrane region" description="Helical" evidence="8">
    <location>
        <begin position="215"/>
        <end position="235"/>
    </location>
</feature>
<comment type="similarity">
    <text evidence="2 8">Belongs to the 4-toluene sulfonate uptake permease (TSUP) (TC 2.A.102) family.</text>
</comment>
<evidence type="ECO:0000313" key="10">
    <source>
        <dbReference type="Proteomes" id="UP000284202"/>
    </source>
</evidence>
<evidence type="ECO:0000256" key="1">
    <source>
        <dbReference type="ARBA" id="ARBA00004651"/>
    </source>
</evidence>
<comment type="subcellular location">
    <subcellularLocation>
        <location evidence="1 8">Cell membrane</location>
        <topology evidence="1 8">Multi-pass membrane protein</topology>
    </subcellularLocation>
</comment>
<dbReference type="AlphaFoldDB" id="A0A418SUM1"/>
<dbReference type="InterPro" id="IPR002781">
    <property type="entry name" value="TM_pro_TauE-like"/>
</dbReference>
<dbReference type="EMBL" id="QZCG01000008">
    <property type="protein sequence ID" value="RJE84599.1"/>
    <property type="molecule type" value="Genomic_DNA"/>
</dbReference>
<keyword evidence="10" id="KW-1185">Reference proteome</keyword>
<evidence type="ECO:0000256" key="2">
    <source>
        <dbReference type="ARBA" id="ARBA00009142"/>
    </source>
</evidence>
<feature type="transmembrane region" description="Helical" evidence="8">
    <location>
        <begin position="86"/>
        <end position="106"/>
    </location>
</feature>
<dbReference type="Pfam" id="PF01925">
    <property type="entry name" value="TauE"/>
    <property type="match status" value="1"/>
</dbReference>
<evidence type="ECO:0000313" key="9">
    <source>
        <dbReference type="EMBL" id="RJE84599.1"/>
    </source>
</evidence>
<comment type="caution">
    <text evidence="9">The sequence shown here is derived from an EMBL/GenBank/DDBJ whole genome shotgun (WGS) entry which is preliminary data.</text>
</comment>
<evidence type="ECO:0000256" key="5">
    <source>
        <dbReference type="ARBA" id="ARBA00022692"/>
    </source>
</evidence>
<keyword evidence="3" id="KW-0813">Transport</keyword>
<evidence type="ECO:0000256" key="4">
    <source>
        <dbReference type="ARBA" id="ARBA00022475"/>
    </source>
</evidence>
<dbReference type="GO" id="GO:0005886">
    <property type="term" value="C:plasma membrane"/>
    <property type="evidence" value="ECO:0007669"/>
    <property type="project" value="UniProtKB-SubCell"/>
</dbReference>
<evidence type="ECO:0000256" key="3">
    <source>
        <dbReference type="ARBA" id="ARBA00022448"/>
    </source>
</evidence>
<evidence type="ECO:0000256" key="6">
    <source>
        <dbReference type="ARBA" id="ARBA00022989"/>
    </source>
</evidence>
<dbReference type="OrthoDB" id="8478323at2"/>
<accession>A0A418SUM1</accession>